<evidence type="ECO:0000259" key="3">
    <source>
        <dbReference type="Pfam" id="PF00171"/>
    </source>
</evidence>
<name>A0A0M2HRJ4_9MICO</name>
<dbReference type="STRING" id="273678.RS84_01899"/>
<dbReference type="Pfam" id="PF00171">
    <property type="entry name" value="Aldedh"/>
    <property type="match status" value="1"/>
</dbReference>
<dbReference type="OrthoDB" id="136308at2"/>
<dbReference type="AlphaFoldDB" id="A0A0M2HRJ4"/>
<feature type="region of interest" description="Disordered" evidence="2">
    <location>
        <begin position="1"/>
        <end position="34"/>
    </location>
</feature>
<dbReference type="InterPro" id="IPR016163">
    <property type="entry name" value="Ald_DH_C"/>
</dbReference>
<protein>
    <submittedName>
        <fullName evidence="4">NAD/NADP-dependent betaine aldehyde dehydrogenase</fullName>
        <ecNumber evidence="4">1.2.1.8</ecNumber>
    </submittedName>
</protein>
<organism evidence="4 5">
    <name type="scientific">Microbacterium hydrocarbonoxydans</name>
    <dbReference type="NCBI Taxonomy" id="273678"/>
    <lineage>
        <taxon>Bacteria</taxon>
        <taxon>Bacillati</taxon>
        <taxon>Actinomycetota</taxon>
        <taxon>Actinomycetes</taxon>
        <taxon>Micrococcales</taxon>
        <taxon>Microbacteriaceae</taxon>
        <taxon>Microbacterium</taxon>
    </lineage>
</organism>
<feature type="domain" description="Aldehyde dehydrogenase" evidence="3">
    <location>
        <begin position="192"/>
        <end position="380"/>
    </location>
</feature>
<comment type="caution">
    <text evidence="4">The sequence shown here is derived from an EMBL/GenBank/DDBJ whole genome shotgun (WGS) entry which is preliminary data.</text>
</comment>
<gene>
    <name evidence="4" type="primary">betB_1</name>
    <name evidence="4" type="ORF">RS84_01899</name>
</gene>
<reference evidence="4 5" key="1">
    <citation type="submission" date="2015-02" db="EMBL/GenBank/DDBJ databases">
        <title>Draft genome sequences of ten Microbacterium spp. with emphasis on heavy metal contaminated environments.</title>
        <authorList>
            <person name="Corretto E."/>
        </authorList>
    </citation>
    <scope>NUCLEOTIDE SEQUENCE [LARGE SCALE GENOMIC DNA]</scope>
    <source>
        <strain evidence="4 5">SA35</strain>
    </source>
</reference>
<dbReference type="RefSeq" id="WP_082062128.1">
    <property type="nucleotide sequence ID" value="NZ_JYJB01000009.1"/>
</dbReference>
<proteinExistence type="predicted"/>
<dbReference type="Gene3D" id="3.40.605.10">
    <property type="entry name" value="Aldehyde Dehydrogenase, Chain A, domain 1"/>
    <property type="match status" value="1"/>
</dbReference>
<keyword evidence="1 4" id="KW-0560">Oxidoreductase</keyword>
<accession>A0A0M2HRJ4</accession>
<dbReference type="InterPro" id="IPR015590">
    <property type="entry name" value="Aldehyde_DH_dom"/>
</dbReference>
<dbReference type="InterPro" id="IPR016161">
    <property type="entry name" value="Ald_DH/histidinol_DH"/>
</dbReference>
<dbReference type="EMBL" id="JYJB01000009">
    <property type="protein sequence ID" value="KJL47114.1"/>
    <property type="molecule type" value="Genomic_DNA"/>
</dbReference>
<dbReference type="PATRIC" id="fig|273678.4.peg.1902"/>
<evidence type="ECO:0000313" key="5">
    <source>
        <dbReference type="Proteomes" id="UP000033900"/>
    </source>
</evidence>
<dbReference type="SUPFAM" id="SSF53720">
    <property type="entry name" value="ALDH-like"/>
    <property type="match status" value="1"/>
</dbReference>
<keyword evidence="5" id="KW-1185">Reference proteome</keyword>
<evidence type="ECO:0000256" key="2">
    <source>
        <dbReference type="SAM" id="MobiDB-lite"/>
    </source>
</evidence>
<evidence type="ECO:0000313" key="4">
    <source>
        <dbReference type="EMBL" id="KJL47114.1"/>
    </source>
</evidence>
<evidence type="ECO:0000256" key="1">
    <source>
        <dbReference type="ARBA" id="ARBA00023002"/>
    </source>
</evidence>
<dbReference type="Gene3D" id="3.40.309.10">
    <property type="entry name" value="Aldehyde Dehydrogenase, Chain A, domain 2"/>
    <property type="match status" value="1"/>
</dbReference>
<dbReference type="GO" id="GO:0008802">
    <property type="term" value="F:betaine-aldehyde dehydrogenase (NAD+) activity"/>
    <property type="evidence" value="ECO:0007669"/>
    <property type="project" value="UniProtKB-EC"/>
</dbReference>
<dbReference type="Proteomes" id="UP000033900">
    <property type="component" value="Unassembled WGS sequence"/>
</dbReference>
<sequence length="614" mass="64717">MTSATTPAGKARKTDAVAPARKTDAGSPALPDLSDGRRADLDAVIRDLQTGTSIWSALTIAQRVTLLRAVRTSVAATAEDWANTAAASKGLDARHPLRGEEWLSGPYSTLGALDAYIETLSRLANGTNPLDGITIDRAPGGRVRVHAFPLTGIDRFLLSGFTGEVWLEPGMTPNRARAAAGLAQRTPTESGGVGLVLGAGNVTSIPVLDVLYELLAHNRTVLLKVNPTQDALVPVYKRAFAALIEPGLLRIVRGGPEVGAYLTAHPDLSHVHITGSAATFDAIVWGPSTGSGAQSASAARRRRENRPLLEKPITAELGGVSPIIVVPGEWTPADLTYQAEHIATMRLQNSGHNCIAGQVVIMSSDWAQADQFRAELRRAYANAPERPIWYPGSPSRMGLAADAYPDALVLGDRLLVEISDDDDSAALRSTEYFAPVLGVVALPGSGQAFLDAAVAYSNDRLQGTLGANLLIDPATEKTLGTGFERAIAELRYGSIAINGWTAFGFITPTLTWGAFPGGTIADVGSGIGVVHNALLLDGVERSIIRGPFRPFPRWLSGAIRSPGSLSLSKGTILPKPPWFVSARTGAEVSEGLTRFRAKGGAGLLVKTLLKALRA</sequence>
<dbReference type="EC" id="1.2.1.8" evidence="4"/>
<dbReference type="InterPro" id="IPR016162">
    <property type="entry name" value="Ald_DH_N"/>
</dbReference>
<dbReference type="PANTHER" id="PTHR11699">
    <property type="entry name" value="ALDEHYDE DEHYDROGENASE-RELATED"/>
    <property type="match status" value="1"/>
</dbReference>